<proteinExistence type="predicted"/>
<evidence type="ECO:0000313" key="1">
    <source>
        <dbReference type="EMBL" id="KRX07269.1"/>
    </source>
</evidence>
<dbReference type="AlphaFoldDB" id="A0A0V0QZF4"/>
<dbReference type="Proteomes" id="UP000054937">
    <property type="component" value="Unassembled WGS sequence"/>
</dbReference>
<protein>
    <submittedName>
        <fullName evidence="1">Uncharacterized protein</fullName>
    </submittedName>
</protein>
<comment type="caution">
    <text evidence="1">The sequence shown here is derived from an EMBL/GenBank/DDBJ whole genome shotgun (WGS) entry which is preliminary data.</text>
</comment>
<reference evidence="1 2" key="1">
    <citation type="journal article" date="2015" name="Sci. Rep.">
        <title>Genome of the facultative scuticociliatosis pathogen Pseudocohnilembus persalinus provides insight into its virulence through horizontal gene transfer.</title>
        <authorList>
            <person name="Xiong J."/>
            <person name="Wang G."/>
            <person name="Cheng J."/>
            <person name="Tian M."/>
            <person name="Pan X."/>
            <person name="Warren A."/>
            <person name="Jiang C."/>
            <person name="Yuan D."/>
            <person name="Miao W."/>
        </authorList>
    </citation>
    <scope>NUCLEOTIDE SEQUENCE [LARGE SCALE GENOMIC DNA]</scope>
    <source>
        <strain evidence="1">36N120E</strain>
    </source>
</reference>
<organism evidence="1 2">
    <name type="scientific">Pseudocohnilembus persalinus</name>
    <name type="common">Ciliate</name>
    <dbReference type="NCBI Taxonomy" id="266149"/>
    <lineage>
        <taxon>Eukaryota</taxon>
        <taxon>Sar</taxon>
        <taxon>Alveolata</taxon>
        <taxon>Ciliophora</taxon>
        <taxon>Intramacronucleata</taxon>
        <taxon>Oligohymenophorea</taxon>
        <taxon>Scuticociliatia</taxon>
        <taxon>Philasterida</taxon>
        <taxon>Pseudocohnilembidae</taxon>
        <taxon>Pseudocohnilembus</taxon>
    </lineage>
</organism>
<keyword evidence="2" id="KW-1185">Reference proteome</keyword>
<dbReference type="EMBL" id="LDAU01000084">
    <property type="protein sequence ID" value="KRX07269.1"/>
    <property type="molecule type" value="Genomic_DNA"/>
</dbReference>
<dbReference type="InParanoid" id="A0A0V0QZF4"/>
<name>A0A0V0QZF4_PSEPJ</name>
<accession>A0A0V0QZF4</accession>
<gene>
    <name evidence="1" type="ORF">PPERSA_06884</name>
</gene>
<evidence type="ECO:0000313" key="2">
    <source>
        <dbReference type="Proteomes" id="UP000054937"/>
    </source>
</evidence>
<sequence>MFQSGNINDSKCQIDQNVNKQNENQFQYVKQQQNNSEIQTQNLSQSCNHKQVYNQKIYQKVKNSFILEKYDTKVNFIVQTEGIIQDCKIYPILQELQEKNQLKIDTIDFQNNDQFKPQQQFIFNQLFQNILEGIQENENQEFNQKCDNINNQIDTDYSENQENTLFDSQQSQLNFQKVCSNCSIEQSDFNQNQQQKIVFILQFSDLKKDLDFVHQQNFEDEQEKIKQYINETQLELIFDNFDLTKQNLLKKYEVKKNIDFKQNYGIQNFDQIEVEQEQEQILSNKEKQCYKQMLKVLFEKIIINVKINIFASKGYIAQKEQIHYLMVRLFHISNYNVRIWTPNYIEDSFKFQAFQGLAKCIPKTKIDNLHIHLPIENLKCQISMIIQNEIITNSKYYQELYIKLEGQTKTVIFHSVKDKKLIFSPFFCWDLEQSKLKIRKNFCEDPVFDEILEMQNKAMTNLFDKAIQKGQHVKTLEIEYTQKLDQIVKFIKNQRLGMINNLKLNLTINENNYGFQPIKEEIKSLLCVINGKNQSLNNFELVITENSQLCSDICNIQQYQSYKGCSPGLNFFRCLTCYITQFIGQIKSLKLQDKCGQLVLEPKKFIEYQLNLCFQQDYLVKLADNFYYERQSNSEYLYTKFNKIDLDFNKEILNMLYRNKINTQRKIIIFIEDVNERNYIEFLIQQLSNKDTEKKIDQLIIIDEININQTLLTELNTNNIIKNYYNIEFDRQFLPRHQDNPYQTVTVQILQLKQQYQLQDCTDFNEIQTI</sequence>